<feature type="transmembrane region" description="Helical" evidence="2">
    <location>
        <begin position="260"/>
        <end position="280"/>
    </location>
</feature>
<feature type="transmembrane region" description="Helical" evidence="2">
    <location>
        <begin position="300"/>
        <end position="318"/>
    </location>
</feature>
<sequence>MTTLPGAPAPPGTTTAETVPAPAPPGPTTSTVPTPAPARALAPDLARGVMLLAIGFAHAPLFVTSVDRGPAVANAIADLFHVLFVGNHARPMFAFLFGYALVQLLDRRLARGESWVSARKLLRRRGWWLMAIGFAHTVALVPIDILAVYGFGAVLLTGLLRRGDRALLWTAGLTLIPATAVIGAVLWFPLSQGVSTYTKGSVAAGARGFGELLVERTLVWPFSVLSVIVTVVPGIALGMWAARRRILDEPERHRSLLIRFAVISTTLSVAGGLPAGLLQIGVWNGAPDAAVWAAAMAQPLTGYAGGIGMAALVALVAIRASRSRGRLTTMVEALGQRSMTFYLFQSVVFVLVFYPYGLGLQDDLGLAAATGVAALTWLGSLVLADVMRRVRHRGPAEILLRRLAYR</sequence>
<dbReference type="PANTHER" id="PTHR30590">
    <property type="entry name" value="INNER MEMBRANE PROTEIN"/>
    <property type="match status" value="1"/>
</dbReference>
<dbReference type="Proteomes" id="UP000238312">
    <property type="component" value="Unassembled WGS sequence"/>
</dbReference>
<name>A0A2T0MLT5_9ACTN</name>
<reference evidence="4 5" key="1">
    <citation type="submission" date="2018-03" db="EMBL/GenBank/DDBJ databases">
        <title>Genomic Encyclopedia of Type Strains, Phase III (KMG-III): the genomes of soil and plant-associated and newly described type strains.</title>
        <authorList>
            <person name="Whitman W."/>
        </authorList>
    </citation>
    <scope>NUCLEOTIDE SEQUENCE [LARGE SCALE GENOMIC DNA]</scope>
    <source>
        <strain evidence="4 5">CGMCC 4.7104</strain>
    </source>
</reference>
<evidence type="ECO:0000256" key="2">
    <source>
        <dbReference type="SAM" id="Phobius"/>
    </source>
</evidence>
<dbReference type="EMBL" id="PVNG01000022">
    <property type="protein sequence ID" value="PRX58673.1"/>
    <property type="molecule type" value="Genomic_DNA"/>
</dbReference>
<keyword evidence="5" id="KW-1185">Reference proteome</keyword>
<feature type="transmembrane region" description="Helical" evidence="2">
    <location>
        <begin position="167"/>
        <end position="188"/>
    </location>
</feature>
<feature type="region of interest" description="Disordered" evidence="1">
    <location>
        <begin position="1"/>
        <end position="37"/>
    </location>
</feature>
<feature type="transmembrane region" description="Helical" evidence="2">
    <location>
        <begin position="218"/>
        <end position="240"/>
    </location>
</feature>
<feature type="transmembrane region" description="Helical" evidence="2">
    <location>
        <begin position="364"/>
        <end position="384"/>
    </location>
</feature>
<evidence type="ECO:0000259" key="3">
    <source>
        <dbReference type="Pfam" id="PF04235"/>
    </source>
</evidence>
<keyword evidence="2" id="KW-1133">Transmembrane helix</keyword>
<dbReference type="AlphaFoldDB" id="A0A2T0MLT5"/>
<proteinExistence type="predicted"/>
<dbReference type="RefSeq" id="WP_106249035.1">
    <property type="nucleotide sequence ID" value="NZ_PVNG01000022.1"/>
</dbReference>
<accession>A0A2T0MLT5</accession>
<feature type="transmembrane region" description="Helical" evidence="2">
    <location>
        <begin position="339"/>
        <end position="358"/>
    </location>
</feature>
<gene>
    <name evidence="4" type="ORF">B0I32_122135</name>
</gene>
<dbReference type="InterPro" id="IPR052529">
    <property type="entry name" value="Bact_Transport_Assoc"/>
</dbReference>
<feature type="domain" description="DUF418" evidence="3">
    <location>
        <begin position="241"/>
        <end position="406"/>
    </location>
</feature>
<evidence type="ECO:0000256" key="1">
    <source>
        <dbReference type="SAM" id="MobiDB-lite"/>
    </source>
</evidence>
<keyword evidence="2" id="KW-0472">Membrane</keyword>
<feature type="transmembrane region" description="Helical" evidence="2">
    <location>
        <begin position="127"/>
        <end position="160"/>
    </location>
</feature>
<protein>
    <submittedName>
        <fullName evidence="4">Putative membrane protein YeiB</fullName>
    </submittedName>
</protein>
<dbReference type="Pfam" id="PF04235">
    <property type="entry name" value="DUF418"/>
    <property type="match status" value="1"/>
</dbReference>
<organism evidence="4 5">
    <name type="scientific">Nonomuraea fuscirosea</name>
    <dbReference type="NCBI Taxonomy" id="1291556"/>
    <lineage>
        <taxon>Bacteria</taxon>
        <taxon>Bacillati</taxon>
        <taxon>Actinomycetota</taxon>
        <taxon>Actinomycetes</taxon>
        <taxon>Streptosporangiales</taxon>
        <taxon>Streptosporangiaceae</taxon>
        <taxon>Nonomuraea</taxon>
    </lineage>
</organism>
<comment type="caution">
    <text evidence="4">The sequence shown here is derived from an EMBL/GenBank/DDBJ whole genome shotgun (WGS) entry which is preliminary data.</text>
</comment>
<dbReference type="PANTHER" id="PTHR30590:SF2">
    <property type="entry name" value="INNER MEMBRANE PROTEIN"/>
    <property type="match status" value="1"/>
</dbReference>
<feature type="transmembrane region" description="Helical" evidence="2">
    <location>
        <begin position="45"/>
        <end position="63"/>
    </location>
</feature>
<dbReference type="InterPro" id="IPR007349">
    <property type="entry name" value="DUF418"/>
</dbReference>
<dbReference type="OrthoDB" id="2388539at2"/>
<feature type="transmembrane region" description="Helical" evidence="2">
    <location>
        <begin position="75"/>
        <end position="102"/>
    </location>
</feature>
<evidence type="ECO:0000313" key="5">
    <source>
        <dbReference type="Proteomes" id="UP000238312"/>
    </source>
</evidence>
<evidence type="ECO:0000313" key="4">
    <source>
        <dbReference type="EMBL" id="PRX58673.1"/>
    </source>
</evidence>
<keyword evidence="2" id="KW-0812">Transmembrane</keyword>
<feature type="compositionally biased region" description="Low complexity" evidence="1">
    <location>
        <begin position="1"/>
        <end position="20"/>
    </location>
</feature>
<feature type="compositionally biased region" description="Low complexity" evidence="1">
    <location>
        <begin position="28"/>
        <end position="37"/>
    </location>
</feature>